<dbReference type="Proteomes" id="UP000815677">
    <property type="component" value="Unassembled WGS sequence"/>
</dbReference>
<evidence type="ECO:0000313" key="14">
    <source>
        <dbReference type="Proteomes" id="UP000815677"/>
    </source>
</evidence>
<dbReference type="InterPro" id="IPR050202">
    <property type="entry name" value="Cyt/Deoxycyt_deaminase"/>
</dbReference>
<keyword evidence="14" id="KW-1185">Reference proteome</keyword>
<evidence type="ECO:0000256" key="3">
    <source>
        <dbReference type="ARBA" id="ARBA00006576"/>
    </source>
</evidence>
<comment type="function">
    <text evidence="2 10">This enzyme scavenges exogenous and endogenous cytidine and 2'-deoxycytidine for UMP synthesis.</text>
</comment>
<evidence type="ECO:0000256" key="6">
    <source>
        <dbReference type="ARBA" id="ARBA00022801"/>
    </source>
</evidence>
<evidence type="ECO:0000256" key="1">
    <source>
        <dbReference type="ARBA" id="ARBA00001947"/>
    </source>
</evidence>
<keyword evidence="6 10" id="KW-0378">Hydrolase</keyword>
<keyword evidence="7 10" id="KW-0862">Zinc</keyword>
<dbReference type="EC" id="3.5.4.5" evidence="4 10"/>
<evidence type="ECO:0000256" key="7">
    <source>
        <dbReference type="ARBA" id="ARBA00022833"/>
    </source>
</evidence>
<dbReference type="InterPro" id="IPR016193">
    <property type="entry name" value="Cytidine_deaminase-like"/>
</dbReference>
<dbReference type="EMBL" id="DF848626">
    <property type="protein sequence ID" value="GAT54373.1"/>
    <property type="molecule type" value="Genomic_DNA"/>
</dbReference>
<evidence type="ECO:0000256" key="11">
    <source>
        <dbReference type="SAM" id="MobiDB-lite"/>
    </source>
</evidence>
<dbReference type="PANTHER" id="PTHR11644">
    <property type="entry name" value="CYTIDINE DEAMINASE"/>
    <property type="match status" value="1"/>
</dbReference>
<name>A0ABQ0LTD7_MYCCL</name>
<gene>
    <name evidence="13" type="ORF">MCHLO_11232</name>
</gene>
<dbReference type="NCBIfam" id="TIGR01354">
    <property type="entry name" value="cyt_deam_tetra"/>
    <property type="match status" value="1"/>
</dbReference>
<feature type="region of interest" description="Disordered" evidence="11">
    <location>
        <begin position="1"/>
        <end position="26"/>
    </location>
</feature>
<sequence>MLFESDSFVLSPTSTSASTDSSSSPTAMLSAEQRDKLVAAAFEAKANSYSPYSNFPVGASLLAADGTIIKGASIDVASFAGTICAERVALVKAVSDGTRSFKALAITSNVASAISPCGMCRQLIHEFCAQDMPIYLVPGNYNTTQDGIKETTIRELLPNL</sequence>
<reference evidence="13" key="1">
    <citation type="submission" date="2014-09" db="EMBL/GenBank/DDBJ databases">
        <title>Genome sequence of the luminous mushroom Mycena chlorophos for searching fungal bioluminescence genes.</title>
        <authorList>
            <person name="Tanaka Y."/>
            <person name="Kasuga D."/>
            <person name="Oba Y."/>
            <person name="Hase S."/>
            <person name="Sato K."/>
            <person name="Oba Y."/>
            <person name="Sakakibara Y."/>
        </authorList>
    </citation>
    <scope>NUCLEOTIDE SEQUENCE</scope>
</reference>
<feature type="compositionally biased region" description="Low complexity" evidence="11">
    <location>
        <begin position="11"/>
        <end position="26"/>
    </location>
</feature>
<proteinExistence type="inferred from homology"/>
<comment type="catalytic activity">
    <reaction evidence="10">
        <text>2'-deoxycytidine + H2O + H(+) = 2'-deoxyuridine + NH4(+)</text>
        <dbReference type="Rhea" id="RHEA:13433"/>
        <dbReference type="ChEBI" id="CHEBI:15377"/>
        <dbReference type="ChEBI" id="CHEBI:15378"/>
        <dbReference type="ChEBI" id="CHEBI:15698"/>
        <dbReference type="ChEBI" id="CHEBI:16450"/>
        <dbReference type="ChEBI" id="CHEBI:28938"/>
        <dbReference type="EC" id="3.5.4.5"/>
    </reaction>
</comment>
<protein>
    <recommendedName>
        <fullName evidence="4 10">Cytidine deaminase</fullName>
        <ecNumber evidence="4 10">3.5.4.5</ecNumber>
    </recommendedName>
    <alternativeName>
        <fullName evidence="8 10">Cytidine aminohydrolase</fullName>
    </alternativeName>
</protein>
<keyword evidence="5 10" id="KW-0479">Metal-binding</keyword>
<evidence type="ECO:0000256" key="9">
    <source>
        <dbReference type="ARBA" id="ARBA00049558"/>
    </source>
</evidence>
<dbReference type="NCBIfam" id="NF004064">
    <property type="entry name" value="PRK05578.1"/>
    <property type="match status" value="1"/>
</dbReference>
<evidence type="ECO:0000313" key="13">
    <source>
        <dbReference type="EMBL" id="GAT54373.1"/>
    </source>
</evidence>
<organism evidence="13 14">
    <name type="scientific">Mycena chlorophos</name>
    <name type="common">Agaric fungus</name>
    <name type="synonym">Agaricus chlorophos</name>
    <dbReference type="NCBI Taxonomy" id="658473"/>
    <lineage>
        <taxon>Eukaryota</taxon>
        <taxon>Fungi</taxon>
        <taxon>Dikarya</taxon>
        <taxon>Basidiomycota</taxon>
        <taxon>Agaricomycotina</taxon>
        <taxon>Agaricomycetes</taxon>
        <taxon>Agaricomycetidae</taxon>
        <taxon>Agaricales</taxon>
        <taxon>Marasmiineae</taxon>
        <taxon>Mycenaceae</taxon>
        <taxon>Mycena</taxon>
    </lineage>
</organism>
<dbReference type="Gene3D" id="3.40.140.10">
    <property type="entry name" value="Cytidine Deaminase, domain 2"/>
    <property type="match status" value="1"/>
</dbReference>
<evidence type="ECO:0000256" key="5">
    <source>
        <dbReference type="ARBA" id="ARBA00022723"/>
    </source>
</evidence>
<dbReference type="InterPro" id="IPR002125">
    <property type="entry name" value="CMP_dCMP_dom"/>
</dbReference>
<comment type="catalytic activity">
    <reaction evidence="9 10">
        <text>cytidine + H2O + H(+) = uridine + NH4(+)</text>
        <dbReference type="Rhea" id="RHEA:16069"/>
        <dbReference type="ChEBI" id="CHEBI:15377"/>
        <dbReference type="ChEBI" id="CHEBI:15378"/>
        <dbReference type="ChEBI" id="CHEBI:16704"/>
        <dbReference type="ChEBI" id="CHEBI:17562"/>
        <dbReference type="ChEBI" id="CHEBI:28938"/>
        <dbReference type="EC" id="3.5.4.5"/>
    </reaction>
</comment>
<dbReference type="PANTHER" id="PTHR11644:SF2">
    <property type="entry name" value="CYTIDINE DEAMINASE"/>
    <property type="match status" value="1"/>
</dbReference>
<dbReference type="SUPFAM" id="SSF53927">
    <property type="entry name" value="Cytidine deaminase-like"/>
    <property type="match status" value="1"/>
</dbReference>
<evidence type="ECO:0000256" key="4">
    <source>
        <dbReference type="ARBA" id="ARBA00012783"/>
    </source>
</evidence>
<comment type="similarity">
    <text evidence="3 10">Belongs to the cytidine and deoxycytidylate deaminase family.</text>
</comment>
<dbReference type="PROSITE" id="PS00903">
    <property type="entry name" value="CYT_DCMP_DEAMINASES_1"/>
    <property type="match status" value="1"/>
</dbReference>
<evidence type="ECO:0000259" key="12">
    <source>
        <dbReference type="PROSITE" id="PS51747"/>
    </source>
</evidence>
<dbReference type="CDD" id="cd01283">
    <property type="entry name" value="cytidine_deaminase"/>
    <property type="match status" value="1"/>
</dbReference>
<dbReference type="InterPro" id="IPR006262">
    <property type="entry name" value="Cyt_deam_tetra"/>
</dbReference>
<evidence type="ECO:0000256" key="8">
    <source>
        <dbReference type="ARBA" id="ARBA00032005"/>
    </source>
</evidence>
<evidence type="ECO:0000256" key="2">
    <source>
        <dbReference type="ARBA" id="ARBA00003949"/>
    </source>
</evidence>
<comment type="cofactor">
    <cofactor evidence="1 10">
        <name>Zn(2+)</name>
        <dbReference type="ChEBI" id="CHEBI:29105"/>
    </cofactor>
</comment>
<feature type="domain" description="CMP/dCMP-type deaminase" evidence="12">
    <location>
        <begin position="32"/>
        <end position="160"/>
    </location>
</feature>
<evidence type="ECO:0000256" key="10">
    <source>
        <dbReference type="RuleBase" id="RU364006"/>
    </source>
</evidence>
<dbReference type="InterPro" id="IPR016192">
    <property type="entry name" value="APOBEC/CMP_deaminase_Zn-bd"/>
</dbReference>
<accession>A0ABQ0LTD7</accession>
<dbReference type="PROSITE" id="PS51747">
    <property type="entry name" value="CYT_DCMP_DEAMINASES_2"/>
    <property type="match status" value="1"/>
</dbReference>
<dbReference type="Pfam" id="PF00383">
    <property type="entry name" value="dCMP_cyt_deam_1"/>
    <property type="match status" value="1"/>
</dbReference>